<keyword evidence="2" id="KW-1185">Reference proteome</keyword>
<reference evidence="1" key="1">
    <citation type="submission" date="2021-02" db="EMBL/GenBank/DDBJ databases">
        <authorList>
            <person name="Bekaert M."/>
        </authorList>
    </citation>
    <scope>NUCLEOTIDE SEQUENCE</scope>
    <source>
        <strain evidence="1">IoA-00</strain>
    </source>
</reference>
<accession>A0A7R8H164</accession>
<proteinExistence type="predicted"/>
<dbReference type="Proteomes" id="UP000675881">
    <property type="component" value="Chromosome 1"/>
</dbReference>
<gene>
    <name evidence="1" type="ORF">LSAA_1088</name>
</gene>
<organism evidence="1 2">
    <name type="scientific">Lepeophtheirus salmonis</name>
    <name type="common">Salmon louse</name>
    <name type="synonym">Caligus salmonis</name>
    <dbReference type="NCBI Taxonomy" id="72036"/>
    <lineage>
        <taxon>Eukaryota</taxon>
        <taxon>Metazoa</taxon>
        <taxon>Ecdysozoa</taxon>
        <taxon>Arthropoda</taxon>
        <taxon>Crustacea</taxon>
        <taxon>Multicrustacea</taxon>
        <taxon>Hexanauplia</taxon>
        <taxon>Copepoda</taxon>
        <taxon>Siphonostomatoida</taxon>
        <taxon>Caligidae</taxon>
        <taxon>Lepeophtheirus</taxon>
    </lineage>
</organism>
<evidence type="ECO:0000313" key="1">
    <source>
        <dbReference type="EMBL" id="CAF2783359.1"/>
    </source>
</evidence>
<protein>
    <submittedName>
        <fullName evidence="1">(salmon louse) hypothetical protein</fullName>
    </submittedName>
</protein>
<dbReference type="EMBL" id="HG994580">
    <property type="protein sequence ID" value="CAF2783359.1"/>
    <property type="molecule type" value="Genomic_DNA"/>
</dbReference>
<sequence>MLKRNISVKGDVSGICQTDIMALLDAVDSEDEEDLDNLVGDYDNEFEYVDEADQNTIEYESSKKIIENEDEYSLDAVVKRQRKEPEDSSFDPSNGEEKNKVL</sequence>
<dbReference type="AlphaFoldDB" id="A0A7R8H164"/>
<evidence type="ECO:0000313" key="2">
    <source>
        <dbReference type="Proteomes" id="UP000675881"/>
    </source>
</evidence>
<name>A0A7R8H164_LEPSM</name>